<comment type="caution">
    <text evidence="1">The sequence shown here is derived from an EMBL/GenBank/DDBJ whole genome shotgun (WGS) entry which is preliminary data.</text>
</comment>
<protein>
    <submittedName>
        <fullName evidence="1">Uncharacterized protein</fullName>
    </submittedName>
</protein>
<evidence type="ECO:0000313" key="1">
    <source>
        <dbReference type="EMBL" id="HIX37499.1"/>
    </source>
</evidence>
<gene>
    <name evidence="1" type="ORF">H9738_06465</name>
</gene>
<accession>A0A9D1VLM1</accession>
<proteinExistence type="predicted"/>
<organism evidence="1 2">
    <name type="scientific">Candidatus Blautia pullistercoris</name>
    <dbReference type="NCBI Taxonomy" id="2838499"/>
    <lineage>
        <taxon>Bacteria</taxon>
        <taxon>Bacillati</taxon>
        <taxon>Bacillota</taxon>
        <taxon>Clostridia</taxon>
        <taxon>Lachnospirales</taxon>
        <taxon>Lachnospiraceae</taxon>
        <taxon>Blautia</taxon>
    </lineage>
</organism>
<dbReference type="AlphaFoldDB" id="A0A9D1VLM1"/>
<dbReference type="SUPFAM" id="SSF55729">
    <property type="entry name" value="Acyl-CoA N-acyltransferases (Nat)"/>
    <property type="match status" value="1"/>
</dbReference>
<dbReference type="InterPro" id="IPR016181">
    <property type="entry name" value="Acyl_CoA_acyltransferase"/>
</dbReference>
<reference evidence="1" key="2">
    <citation type="submission" date="2021-04" db="EMBL/GenBank/DDBJ databases">
        <authorList>
            <person name="Gilroy R."/>
        </authorList>
    </citation>
    <scope>NUCLEOTIDE SEQUENCE</scope>
    <source>
        <strain evidence="1">ChiHjej12B11-1927</strain>
    </source>
</reference>
<evidence type="ECO:0000313" key="2">
    <source>
        <dbReference type="Proteomes" id="UP000824230"/>
    </source>
</evidence>
<sequence length="104" mass="11887">MIRIEKINAKNIWDILKLHVRKEQESFVAPNELSIIEAYLAITGNGHAFPFGIFEDEIPVGFLMVGYEVDESFDNPPQIAYGNYSIPFRHESVFPQYIPSVSLI</sequence>
<reference evidence="1" key="1">
    <citation type="journal article" date="2021" name="PeerJ">
        <title>Extensive microbial diversity within the chicken gut microbiome revealed by metagenomics and culture.</title>
        <authorList>
            <person name="Gilroy R."/>
            <person name="Ravi A."/>
            <person name="Getino M."/>
            <person name="Pursley I."/>
            <person name="Horton D.L."/>
            <person name="Alikhan N.F."/>
            <person name="Baker D."/>
            <person name="Gharbi K."/>
            <person name="Hall N."/>
            <person name="Watson M."/>
            <person name="Adriaenssens E.M."/>
            <person name="Foster-Nyarko E."/>
            <person name="Jarju S."/>
            <person name="Secka A."/>
            <person name="Antonio M."/>
            <person name="Oren A."/>
            <person name="Chaudhuri R.R."/>
            <person name="La Ragione R."/>
            <person name="Hildebrand F."/>
            <person name="Pallen M.J."/>
        </authorList>
    </citation>
    <scope>NUCLEOTIDE SEQUENCE</scope>
    <source>
        <strain evidence="1">ChiHjej12B11-1927</strain>
    </source>
</reference>
<dbReference type="Proteomes" id="UP000824230">
    <property type="component" value="Unassembled WGS sequence"/>
</dbReference>
<name>A0A9D1VLM1_9FIRM</name>
<dbReference type="EMBL" id="DXFG01000126">
    <property type="protein sequence ID" value="HIX37499.1"/>
    <property type="molecule type" value="Genomic_DNA"/>
</dbReference>